<sequence length="50" mass="5571">MSLGTFLRSNKVLIVIGLGLVGTHWGWYRLQTIPAFKNKENQGGISNVQQ</sequence>
<reference evidence="2" key="2">
    <citation type="submission" date="2025-09" db="UniProtKB">
        <authorList>
            <consortium name="Ensembl"/>
        </authorList>
    </citation>
    <scope>IDENTIFICATION</scope>
</reference>
<dbReference type="Ensembl" id="ENSEBUT00000010413.1">
    <property type="protein sequence ID" value="ENSEBUP00000009881.1"/>
    <property type="gene ID" value="ENSEBUG00000006350.1"/>
</dbReference>
<dbReference type="AlphaFoldDB" id="A0A8C4WSN7"/>
<dbReference type="Proteomes" id="UP000694388">
    <property type="component" value="Unplaced"/>
</dbReference>
<protein>
    <submittedName>
        <fullName evidence="2">Uncharacterized protein</fullName>
    </submittedName>
</protein>
<name>A0A8C4WSN7_EPTBU</name>
<feature type="transmembrane region" description="Helical" evidence="1">
    <location>
        <begin position="12"/>
        <end position="30"/>
    </location>
</feature>
<keyword evidence="1" id="KW-1133">Transmembrane helix</keyword>
<evidence type="ECO:0000256" key="1">
    <source>
        <dbReference type="SAM" id="Phobius"/>
    </source>
</evidence>
<keyword evidence="3" id="KW-1185">Reference proteome</keyword>
<organism evidence="2 3">
    <name type="scientific">Eptatretus burgeri</name>
    <name type="common">Inshore hagfish</name>
    <dbReference type="NCBI Taxonomy" id="7764"/>
    <lineage>
        <taxon>Eukaryota</taxon>
        <taxon>Metazoa</taxon>
        <taxon>Chordata</taxon>
        <taxon>Craniata</taxon>
        <taxon>Vertebrata</taxon>
        <taxon>Cyclostomata</taxon>
        <taxon>Myxini</taxon>
        <taxon>Myxiniformes</taxon>
        <taxon>Myxinidae</taxon>
        <taxon>Eptatretinae</taxon>
        <taxon>Eptatretus</taxon>
    </lineage>
</organism>
<evidence type="ECO:0000313" key="3">
    <source>
        <dbReference type="Proteomes" id="UP000694388"/>
    </source>
</evidence>
<proteinExistence type="predicted"/>
<keyword evidence="1" id="KW-0812">Transmembrane</keyword>
<keyword evidence="1" id="KW-0472">Membrane</keyword>
<reference evidence="2" key="1">
    <citation type="submission" date="2025-08" db="UniProtKB">
        <authorList>
            <consortium name="Ensembl"/>
        </authorList>
    </citation>
    <scope>IDENTIFICATION</scope>
</reference>
<evidence type="ECO:0000313" key="2">
    <source>
        <dbReference type="Ensembl" id="ENSEBUP00000009881.1"/>
    </source>
</evidence>
<accession>A0A8C4WSN7</accession>